<proteinExistence type="predicted"/>
<dbReference type="InterPro" id="IPR000572">
    <property type="entry name" value="OxRdtase_Mopterin-bd_dom"/>
</dbReference>
<dbReference type="SUPFAM" id="SSF56524">
    <property type="entry name" value="Oxidoreductase molybdopterin-binding domain"/>
    <property type="match status" value="1"/>
</dbReference>
<sequence>MNDTPAGSDGPAGLDPDQEMERDGAIRDKLVAVKEQWARDGRALTGHAADPARDRLPPGQRLVTDWPVLDLGITPKVTTANWTLAVDGLVENPLSWSWEDFQAQPQESFVSDIHCVTTWSRYDNRWEGVSARRLLELARPKPEARFVVFHSFDGYTTNVALSDFDDDGVLLATNWEGQPISRDHGGPVRIILPKLYLWKSAKWVKRIELLAGDRKGYWEVRGYNNHADPWLEERYSD</sequence>
<dbReference type="PANTHER" id="PTHR43032:SF4">
    <property type="entry name" value="OXIDOREDUCTASE MOLYBDOPTERIN-BINDING DOMAIN-CONTAINING PROTEIN"/>
    <property type="match status" value="1"/>
</dbReference>
<dbReference type="Proteomes" id="UP000192936">
    <property type="component" value="Unassembled WGS sequence"/>
</dbReference>
<accession>A0A1X7HEE8</accession>
<dbReference type="PANTHER" id="PTHR43032">
    <property type="entry name" value="PROTEIN-METHIONINE-SULFOXIDE REDUCTASE"/>
    <property type="match status" value="1"/>
</dbReference>
<reference evidence="3 4" key="1">
    <citation type="submission" date="2017-04" db="EMBL/GenBank/DDBJ databases">
        <authorList>
            <person name="Afonso C.L."/>
            <person name="Miller P.J."/>
            <person name="Scott M.A."/>
            <person name="Spackman E."/>
            <person name="Goraichik I."/>
            <person name="Dimitrov K.M."/>
            <person name="Suarez D.L."/>
            <person name="Swayne D.E."/>
        </authorList>
    </citation>
    <scope>NUCLEOTIDE SEQUENCE [LARGE SCALE GENOMIC DNA]</scope>
    <source>
        <strain evidence="3 4">A2P</strain>
    </source>
</reference>
<dbReference type="InterPro" id="IPR036374">
    <property type="entry name" value="OxRdtase_Mopterin-bd_sf"/>
</dbReference>
<evidence type="ECO:0000313" key="3">
    <source>
        <dbReference type="EMBL" id="SMF84719.1"/>
    </source>
</evidence>
<evidence type="ECO:0000259" key="2">
    <source>
        <dbReference type="Pfam" id="PF00174"/>
    </source>
</evidence>
<dbReference type="AlphaFoldDB" id="A0A1X7HEE8"/>
<feature type="region of interest" description="Disordered" evidence="1">
    <location>
        <begin position="1"/>
        <end position="25"/>
    </location>
</feature>
<evidence type="ECO:0000313" key="4">
    <source>
        <dbReference type="Proteomes" id="UP000192936"/>
    </source>
</evidence>
<name>A0A1X7HEE8_9PROT</name>
<evidence type="ECO:0000256" key="1">
    <source>
        <dbReference type="SAM" id="MobiDB-lite"/>
    </source>
</evidence>
<gene>
    <name evidence="3" type="ORF">SAMN02982917_5838</name>
</gene>
<dbReference type="RefSeq" id="WP_244560905.1">
    <property type="nucleotide sequence ID" value="NZ_FXAK01000007.1"/>
</dbReference>
<dbReference type="CDD" id="cd02109">
    <property type="entry name" value="arch_bact_SO_family_Moco"/>
    <property type="match status" value="1"/>
</dbReference>
<dbReference type="EMBL" id="FXAK01000007">
    <property type="protein sequence ID" value="SMF84719.1"/>
    <property type="molecule type" value="Genomic_DNA"/>
</dbReference>
<organism evidence="3 4">
    <name type="scientific">Azospirillum oryzae</name>
    <dbReference type="NCBI Taxonomy" id="286727"/>
    <lineage>
        <taxon>Bacteria</taxon>
        <taxon>Pseudomonadati</taxon>
        <taxon>Pseudomonadota</taxon>
        <taxon>Alphaproteobacteria</taxon>
        <taxon>Rhodospirillales</taxon>
        <taxon>Azospirillaceae</taxon>
        <taxon>Azospirillum</taxon>
    </lineage>
</organism>
<feature type="domain" description="Oxidoreductase molybdopterin-binding" evidence="2">
    <location>
        <begin position="74"/>
        <end position="218"/>
    </location>
</feature>
<dbReference type="STRING" id="286727.SAMN02982917_5838"/>
<dbReference type="Gene3D" id="3.90.420.10">
    <property type="entry name" value="Oxidoreductase, molybdopterin-binding domain"/>
    <property type="match status" value="1"/>
</dbReference>
<dbReference type="Pfam" id="PF00174">
    <property type="entry name" value="Oxidored_molyb"/>
    <property type="match status" value="1"/>
</dbReference>
<protein>
    <submittedName>
        <fullName evidence="3">Oxidoreductase molybdopterin binding domain-containing protein</fullName>
    </submittedName>
</protein>